<feature type="transmembrane region" description="Helical" evidence="1">
    <location>
        <begin position="70"/>
        <end position="90"/>
    </location>
</feature>
<proteinExistence type="predicted"/>
<name>A0A7C9LRG9_9RHOB</name>
<feature type="transmembrane region" description="Helical" evidence="1">
    <location>
        <begin position="102"/>
        <end position="129"/>
    </location>
</feature>
<accession>A0A7C9LRG9</accession>
<dbReference type="AlphaFoldDB" id="A0A7C9LRG9"/>
<gene>
    <name evidence="2" type="ORF">FH759_06010</name>
</gene>
<evidence type="ECO:0000313" key="3">
    <source>
        <dbReference type="Proteomes" id="UP000483078"/>
    </source>
</evidence>
<keyword evidence="1" id="KW-0472">Membrane</keyword>
<reference evidence="2 3" key="1">
    <citation type="submission" date="2019-06" db="EMBL/GenBank/DDBJ databases">
        <title>Enrichment of Autotrophic Halophilic Microorganisms from Red Sea Brine Pool Using Microbial Electrosynthesis System.</title>
        <authorList>
            <person name="Alqahtani M.F."/>
            <person name="Bajracharya S."/>
            <person name="Katuri K.P."/>
            <person name="Ali M."/>
            <person name="Saikaly P.E."/>
        </authorList>
    </citation>
    <scope>NUCLEOTIDE SEQUENCE [LARGE SCALE GENOMIC DNA]</scope>
    <source>
        <strain evidence="2">MES6</strain>
    </source>
</reference>
<organism evidence="2 3">
    <name type="scientific">Sediminimonas qiaohouensis</name>
    <dbReference type="NCBI Taxonomy" id="552061"/>
    <lineage>
        <taxon>Bacteria</taxon>
        <taxon>Pseudomonadati</taxon>
        <taxon>Pseudomonadota</taxon>
        <taxon>Alphaproteobacteria</taxon>
        <taxon>Rhodobacterales</taxon>
        <taxon>Roseobacteraceae</taxon>
        <taxon>Sediminimonas</taxon>
    </lineage>
</organism>
<dbReference type="Proteomes" id="UP000483078">
    <property type="component" value="Unassembled WGS sequence"/>
</dbReference>
<keyword evidence="1" id="KW-1133">Transmembrane helix</keyword>
<dbReference type="EMBL" id="VENJ01000006">
    <property type="protein sequence ID" value="MTJ04236.1"/>
    <property type="molecule type" value="Genomic_DNA"/>
</dbReference>
<sequence>MALTGDIAATYRGPGRVVRRLLGMGRREDRALVFLLLACLLMFVAQAPYQARLAHLDPDVPLSARLYWSALLWIFFLPLFSYLLAALTWLASRLARAGVSGYAIRLSLFWALMATTPVALLAGMVAGFIGPGPGLQLVGAVWFGLFLWFWIAGMRGAGGGVADEQG</sequence>
<comment type="caution">
    <text evidence="2">The sequence shown here is derived from an EMBL/GenBank/DDBJ whole genome shotgun (WGS) entry which is preliminary data.</text>
</comment>
<protein>
    <submittedName>
        <fullName evidence="2">YIP1 family protein</fullName>
    </submittedName>
</protein>
<feature type="transmembrane region" description="Helical" evidence="1">
    <location>
        <begin position="31"/>
        <end position="50"/>
    </location>
</feature>
<feature type="transmembrane region" description="Helical" evidence="1">
    <location>
        <begin position="135"/>
        <end position="152"/>
    </location>
</feature>
<evidence type="ECO:0000256" key="1">
    <source>
        <dbReference type="SAM" id="Phobius"/>
    </source>
</evidence>
<keyword evidence="1" id="KW-0812">Transmembrane</keyword>
<dbReference type="RefSeq" id="WP_273248828.1">
    <property type="nucleotide sequence ID" value="NZ_VENJ01000006.1"/>
</dbReference>
<evidence type="ECO:0000313" key="2">
    <source>
        <dbReference type="EMBL" id="MTJ04236.1"/>
    </source>
</evidence>